<organism evidence="3 4">
    <name type="scientific">Pristionchus fissidentatus</name>
    <dbReference type="NCBI Taxonomy" id="1538716"/>
    <lineage>
        <taxon>Eukaryota</taxon>
        <taxon>Metazoa</taxon>
        <taxon>Ecdysozoa</taxon>
        <taxon>Nematoda</taxon>
        <taxon>Chromadorea</taxon>
        <taxon>Rhabditida</taxon>
        <taxon>Rhabditina</taxon>
        <taxon>Diplogasteromorpha</taxon>
        <taxon>Diplogasteroidea</taxon>
        <taxon>Neodiplogasteridae</taxon>
        <taxon>Pristionchus</taxon>
    </lineage>
</organism>
<sequence length="140" mass="15519">FVDRQCHFECYHATLHDMFADPPADSFTMEGMGPGAGNAAAKQEQARQNAEKQETQKNSMLSQILDQEAIVRLNNLAAAKPEKAKMAEATIINMARRGQIAGKLSDDGLKQILNRVSEQSQSKTTVHFDRRRNALDSDSD</sequence>
<gene>
    <name evidence="3" type="ORF">PFISCL1PPCAC_20150</name>
</gene>
<accession>A0AAV5WDS4</accession>
<evidence type="ECO:0000256" key="2">
    <source>
        <dbReference type="SAM" id="MobiDB-lite"/>
    </source>
</evidence>
<dbReference type="PANTHER" id="PTHR10840:SF0">
    <property type="entry name" value="PROGRAMMED CELL DEATH PROTEIN 5"/>
    <property type="match status" value="1"/>
</dbReference>
<dbReference type="AlphaFoldDB" id="A0AAV5WDS4"/>
<dbReference type="PANTHER" id="PTHR10840">
    <property type="entry name" value="PROGRAMMED CELL DEATH PROTEIN 5"/>
    <property type="match status" value="1"/>
</dbReference>
<dbReference type="Gene3D" id="1.10.8.140">
    <property type="entry name" value="PDCD5-like"/>
    <property type="match status" value="1"/>
</dbReference>
<evidence type="ECO:0000313" key="3">
    <source>
        <dbReference type="EMBL" id="GMT28853.1"/>
    </source>
</evidence>
<dbReference type="EMBL" id="BTSY01000005">
    <property type="protein sequence ID" value="GMT28853.1"/>
    <property type="molecule type" value="Genomic_DNA"/>
</dbReference>
<feature type="non-terminal residue" evidence="3">
    <location>
        <position position="1"/>
    </location>
</feature>
<feature type="region of interest" description="Disordered" evidence="2">
    <location>
        <begin position="26"/>
        <end position="59"/>
    </location>
</feature>
<feature type="compositionally biased region" description="Polar residues" evidence="2">
    <location>
        <begin position="116"/>
        <end position="125"/>
    </location>
</feature>
<keyword evidence="4" id="KW-1185">Reference proteome</keyword>
<evidence type="ECO:0000313" key="4">
    <source>
        <dbReference type="Proteomes" id="UP001432322"/>
    </source>
</evidence>
<dbReference type="SUPFAM" id="SSF46950">
    <property type="entry name" value="Double-stranded DNA-binding domain"/>
    <property type="match status" value="1"/>
</dbReference>
<dbReference type="GO" id="GO:0005829">
    <property type="term" value="C:cytosol"/>
    <property type="evidence" value="ECO:0007669"/>
    <property type="project" value="TreeGrafter"/>
</dbReference>
<comment type="caution">
    <text evidence="3">The sequence shown here is derived from an EMBL/GenBank/DDBJ whole genome shotgun (WGS) entry which is preliminary data.</text>
</comment>
<dbReference type="GO" id="GO:0005634">
    <property type="term" value="C:nucleus"/>
    <property type="evidence" value="ECO:0007669"/>
    <property type="project" value="TreeGrafter"/>
</dbReference>
<evidence type="ECO:0008006" key="5">
    <source>
        <dbReference type="Google" id="ProtNLM"/>
    </source>
</evidence>
<proteinExistence type="inferred from homology"/>
<feature type="region of interest" description="Disordered" evidence="2">
    <location>
        <begin position="116"/>
        <end position="140"/>
    </location>
</feature>
<dbReference type="GO" id="GO:0003677">
    <property type="term" value="F:DNA binding"/>
    <property type="evidence" value="ECO:0007669"/>
    <property type="project" value="InterPro"/>
</dbReference>
<dbReference type="InterPro" id="IPR036883">
    <property type="entry name" value="PDCD5-like_sf"/>
</dbReference>
<dbReference type="Pfam" id="PF01984">
    <property type="entry name" value="dsDNA_bind"/>
    <property type="match status" value="1"/>
</dbReference>
<dbReference type="Proteomes" id="UP001432322">
    <property type="component" value="Unassembled WGS sequence"/>
</dbReference>
<name>A0AAV5WDS4_9BILA</name>
<protein>
    <recommendedName>
        <fullName evidence="5">Programmed cell death protein 5</fullName>
    </recommendedName>
</protein>
<reference evidence="3" key="1">
    <citation type="submission" date="2023-10" db="EMBL/GenBank/DDBJ databases">
        <title>Genome assembly of Pristionchus species.</title>
        <authorList>
            <person name="Yoshida K."/>
            <person name="Sommer R.J."/>
        </authorList>
    </citation>
    <scope>NUCLEOTIDE SEQUENCE</scope>
    <source>
        <strain evidence="3">RS5133</strain>
    </source>
</reference>
<feature type="compositionally biased region" description="Basic and acidic residues" evidence="2">
    <location>
        <begin position="126"/>
        <end position="140"/>
    </location>
</feature>
<dbReference type="InterPro" id="IPR002836">
    <property type="entry name" value="PDCD5-like"/>
</dbReference>
<comment type="similarity">
    <text evidence="1">Belongs to the PDCD5 family.</text>
</comment>
<evidence type="ECO:0000256" key="1">
    <source>
        <dbReference type="ARBA" id="ARBA00010490"/>
    </source>
</evidence>